<dbReference type="GO" id="GO:0016540">
    <property type="term" value="P:protein autoprocessing"/>
    <property type="evidence" value="ECO:0007669"/>
    <property type="project" value="InterPro"/>
</dbReference>
<dbReference type="PRINTS" id="PR00632">
    <property type="entry name" value="SONICHHOG"/>
</dbReference>
<dbReference type="SUPFAM" id="SSF51294">
    <property type="entry name" value="Hedgehog/intein (Hint) domain"/>
    <property type="match status" value="1"/>
</dbReference>
<evidence type="ECO:0000313" key="4">
    <source>
        <dbReference type="Proteomes" id="UP000681722"/>
    </source>
</evidence>
<dbReference type="Proteomes" id="UP000681722">
    <property type="component" value="Unassembled WGS sequence"/>
</dbReference>
<organism evidence="3 4">
    <name type="scientific">Didymodactylos carnosus</name>
    <dbReference type="NCBI Taxonomy" id="1234261"/>
    <lineage>
        <taxon>Eukaryota</taxon>
        <taxon>Metazoa</taxon>
        <taxon>Spiralia</taxon>
        <taxon>Gnathifera</taxon>
        <taxon>Rotifera</taxon>
        <taxon>Eurotatoria</taxon>
        <taxon>Bdelloidea</taxon>
        <taxon>Philodinida</taxon>
        <taxon>Philodinidae</taxon>
        <taxon>Didymodactylos</taxon>
    </lineage>
</organism>
<dbReference type="Pfam" id="PF01079">
    <property type="entry name" value="Hint"/>
    <property type="match status" value="1"/>
</dbReference>
<dbReference type="PANTHER" id="PTHR11889:SF31">
    <property type="entry name" value="PROTEIN HEDGEHOG"/>
    <property type="match status" value="1"/>
</dbReference>
<dbReference type="AlphaFoldDB" id="A0A8S2X172"/>
<dbReference type="PANTHER" id="PTHR11889">
    <property type="entry name" value="HEDGEHOG"/>
    <property type="match status" value="1"/>
</dbReference>
<dbReference type="InterPro" id="IPR036844">
    <property type="entry name" value="Hint_dom_sf"/>
</dbReference>
<reference evidence="3" key="1">
    <citation type="submission" date="2021-02" db="EMBL/GenBank/DDBJ databases">
        <authorList>
            <person name="Nowell W R."/>
        </authorList>
    </citation>
    <scope>NUCLEOTIDE SEQUENCE</scope>
</reference>
<dbReference type="OrthoDB" id="5212at2759"/>
<evidence type="ECO:0000256" key="1">
    <source>
        <dbReference type="ARBA" id="ARBA00022473"/>
    </source>
</evidence>
<dbReference type="InterPro" id="IPR001767">
    <property type="entry name" value="Hedgehog_Hint"/>
</dbReference>
<feature type="non-terminal residue" evidence="3">
    <location>
        <position position="1"/>
    </location>
</feature>
<dbReference type="GO" id="GO:0007267">
    <property type="term" value="P:cell-cell signaling"/>
    <property type="evidence" value="ECO:0007669"/>
    <property type="project" value="InterPro"/>
</dbReference>
<dbReference type="EMBL" id="CAJOBC010101444">
    <property type="protein sequence ID" value="CAF4473722.1"/>
    <property type="molecule type" value="Genomic_DNA"/>
</dbReference>
<accession>A0A8S2X172</accession>
<dbReference type="InterPro" id="IPR001657">
    <property type="entry name" value="Hedgehog"/>
</dbReference>
<sequence length="112" mass="12787">RIKVGDDLQIVADNKLSYGKVVDIKLRKSEGFYAPLTSSGKVVIDNVVASNYADINNHHLAHIAMKPYKWWLQIFGPTSTKINWYIQSLQLFAEKWVSTIMYDGTFEISGFM</sequence>
<keyword evidence="1" id="KW-0217">Developmental protein</keyword>
<proteinExistence type="predicted"/>
<protein>
    <recommendedName>
        <fullName evidence="2">Hedgehog protein Hint domain-containing protein</fullName>
    </recommendedName>
</protein>
<dbReference type="InterPro" id="IPR050387">
    <property type="entry name" value="Hedgehog_Signaling"/>
</dbReference>
<name>A0A8S2X172_9BILA</name>
<gene>
    <name evidence="3" type="ORF">SRO942_LOCUS43433</name>
</gene>
<evidence type="ECO:0000259" key="2">
    <source>
        <dbReference type="Pfam" id="PF01079"/>
    </source>
</evidence>
<evidence type="ECO:0000313" key="3">
    <source>
        <dbReference type="EMBL" id="CAF4473722.1"/>
    </source>
</evidence>
<feature type="domain" description="Hedgehog protein Hint" evidence="2">
    <location>
        <begin position="2"/>
        <end position="90"/>
    </location>
</feature>
<comment type="caution">
    <text evidence="3">The sequence shown here is derived from an EMBL/GenBank/DDBJ whole genome shotgun (WGS) entry which is preliminary data.</text>
</comment>
<dbReference type="Gene3D" id="2.170.16.10">
    <property type="entry name" value="Hedgehog/Intein (Hint) domain"/>
    <property type="match status" value="1"/>
</dbReference>